<dbReference type="RefSeq" id="WP_408083424.1">
    <property type="nucleotide sequence ID" value="NZ_JBELPZ010000001.1"/>
</dbReference>
<keyword evidence="1" id="KW-0812">Transmembrane</keyword>
<keyword evidence="1" id="KW-0472">Membrane</keyword>
<evidence type="ECO:0000256" key="1">
    <source>
        <dbReference type="SAM" id="Phobius"/>
    </source>
</evidence>
<protein>
    <submittedName>
        <fullName evidence="2">Phage abortive infection protein</fullName>
    </submittedName>
</protein>
<evidence type="ECO:0000313" key="2">
    <source>
        <dbReference type="EMBL" id="MFL9843191.1"/>
    </source>
</evidence>
<comment type="caution">
    <text evidence="2">The sequence shown here is derived from an EMBL/GenBank/DDBJ whole genome shotgun (WGS) entry which is preliminary data.</text>
</comment>
<proteinExistence type="predicted"/>
<reference evidence="2 3" key="1">
    <citation type="submission" date="2024-06" db="EMBL/GenBank/DDBJ databases">
        <authorList>
            <person name="Kaempfer P."/>
            <person name="Viver T."/>
        </authorList>
    </citation>
    <scope>NUCLEOTIDE SEQUENCE [LARGE SCALE GENOMIC DNA]</scope>
    <source>
        <strain evidence="2 3">ST-119</strain>
    </source>
</reference>
<keyword evidence="1" id="KW-1133">Transmembrane helix</keyword>
<sequence>MSDKIKKKSKFIINLNQTEIKIFIIIGVLIFILPLIFTLKLNIISFTETGQIGDTIGGITAPFLSFFGSILVYLALKAQINANDLVQKQFIKQQEIDYRQNFENTFFNLLTIHHQIFQNIDFDTENLIKNDSDLQKYFQSNPSYSAYLKDIRENKTIKSQDFFDLCYKILTALIEDDLIFDKKIYDVNHYYDGLNIELFKRIFFNIDGIKLSIINYNNISVESRMVSIYDTIYRKLNTDLGHYFRNLYRIIKLIDEKKFVENEVENFKIKYSYTSIIRAQLSDNEVGLLFFNCLTNKGYEKFKPLIEKYTLLKLIDISNNLNKYFACLYAPTAFKKPKEEDIEKHLMYYHNT</sequence>
<dbReference type="InterPro" id="IPR031709">
    <property type="entry name" value="PutAbiC"/>
</dbReference>
<feature type="transmembrane region" description="Helical" evidence="1">
    <location>
        <begin position="56"/>
        <end position="76"/>
    </location>
</feature>
<gene>
    <name evidence="2" type="ORF">ABS766_02050</name>
</gene>
<feature type="transmembrane region" description="Helical" evidence="1">
    <location>
        <begin position="20"/>
        <end position="44"/>
    </location>
</feature>
<dbReference type="Pfam" id="PF16872">
    <property type="entry name" value="putAbiC"/>
    <property type="match status" value="1"/>
</dbReference>
<dbReference type="Proteomes" id="UP001629156">
    <property type="component" value="Unassembled WGS sequence"/>
</dbReference>
<organism evidence="2 3">
    <name type="scientific">Flavobacterium rhizosphaerae</name>
    <dbReference type="NCBI Taxonomy" id="3163298"/>
    <lineage>
        <taxon>Bacteria</taxon>
        <taxon>Pseudomonadati</taxon>
        <taxon>Bacteroidota</taxon>
        <taxon>Flavobacteriia</taxon>
        <taxon>Flavobacteriales</taxon>
        <taxon>Flavobacteriaceae</taxon>
        <taxon>Flavobacterium</taxon>
    </lineage>
</organism>
<keyword evidence="3" id="KW-1185">Reference proteome</keyword>
<accession>A0ABW8YSC6</accession>
<name>A0ABW8YSC6_9FLAO</name>
<evidence type="ECO:0000313" key="3">
    <source>
        <dbReference type="Proteomes" id="UP001629156"/>
    </source>
</evidence>
<dbReference type="EMBL" id="JBELPZ010000001">
    <property type="protein sequence ID" value="MFL9843191.1"/>
    <property type="molecule type" value="Genomic_DNA"/>
</dbReference>